<gene>
    <name evidence="2" type="ORF">J2Z66_003035</name>
</gene>
<name>A0ABS4IV29_9BACL</name>
<organism evidence="2 3">
    <name type="scientific">Paenibacillus eucommiae</name>
    <dbReference type="NCBI Taxonomy" id="1355755"/>
    <lineage>
        <taxon>Bacteria</taxon>
        <taxon>Bacillati</taxon>
        <taxon>Bacillota</taxon>
        <taxon>Bacilli</taxon>
        <taxon>Bacillales</taxon>
        <taxon>Paenibacillaceae</taxon>
        <taxon>Paenibacillus</taxon>
    </lineage>
</organism>
<dbReference type="Proteomes" id="UP001519287">
    <property type="component" value="Unassembled WGS sequence"/>
</dbReference>
<feature type="transmembrane region" description="Helical" evidence="1">
    <location>
        <begin position="53"/>
        <end position="76"/>
    </location>
</feature>
<evidence type="ECO:0000313" key="2">
    <source>
        <dbReference type="EMBL" id="MBP1991428.1"/>
    </source>
</evidence>
<reference evidence="2 3" key="1">
    <citation type="submission" date="2021-03" db="EMBL/GenBank/DDBJ databases">
        <title>Genomic Encyclopedia of Type Strains, Phase IV (KMG-IV): sequencing the most valuable type-strain genomes for metagenomic binning, comparative biology and taxonomic classification.</title>
        <authorList>
            <person name="Goeker M."/>
        </authorList>
    </citation>
    <scope>NUCLEOTIDE SEQUENCE [LARGE SCALE GENOMIC DNA]</scope>
    <source>
        <strain evidence="2 3">DSM 26048</strain>
    </source>
</reference>
<keyword evidence="1" id="KW-0812">Transmembrane</keyword>
<accession>A0ABS4IV29</accession>
<keyword evidence="2" id="KW-0418">Kinase</keyword>
<keyword evidence="1" id="KW-0472">Membrane</keyword>
<dbReference type="GO" id="GO:0016301">
    <property type="term" value="F:kinase activity"/>
    <property type="evidence" value="ECO:0007669"/>
    <property type="project" value="UniProtKB-KW"/>
</dbReference>
<comment type="caution">
    <text evidence="2">The sequence shown here is derived from an EMBL/GenBank/DDBJ whole genome shotgun (WGS) entry which is preliminary data.</text>
</comment>
<keyword evidence="3" id="KW-1185">Reference proteome</keyword>
<keyword evidence="1" id="KW-1133">Transmembrane helix</keyword>
<evidence type="ECO:0000313" key="3">
    <source>
        <dbReference type="Proteomes" id="UP001519287"/>
    </source>
</evidence>
<sequence>MRITWLFIYSVICGALLTFYSNIQDLSKFLFSIGAIYAGIRFFRQFESKSLRIWFIVLSVLLYFIFNIAFAFSQYMKNI</sequence>
<feature type="transmembrane region" description="Helical" evidence="1">
    <location>
        <begin position="5"/>
        <end position="23"/>
    </location>
</feature>
<keyword evidence="2" id="KW-0808">Transferase</keyword>
<protein>
    <submittedName>
        <fullName evidence="2">Signal transduction histidine kinase</fullName>
    </submittedName>
</protein>
<dbReference type="RefSeq" id="WP_209972177.1">
    <property type="nucleotide sequence ID" value="NZ_JAGGLB010000008.1"/>
</dbReference>
<dbReference type="EMBL" id="JAGGLB010000008">
    <property type="protein sequence ID" value="MBP1991428.1"/>
    <property type="molecule type" value="Genomic_DNA"/>
</dbReference>
<proteinExistence type="predicted"/>
<evidence type="ECO:0000256" key="1">
    <source>
        <dbReference type="SAM" id="Phobius"/>
    </source>
</evidence>